<dbReference type="GO" id="GO:1903833">
    <property type="term" value="P:positive regulation of cellular response to amino acid starvation"/>
    <property type="evidence" value="ECO:0007669"/>
    <property type="project" value="EnsemblFungi"/>
</dbReference>
<proteinExistence type="inferred from homology"/>
<keyword evidence="4" id="KW-0238">DNA-binding</keyword>
<dbReference type="SUPFAM" id="SSF57959">
    <property type="entry name" value="Leucine zipper domain"/>
    <property type="match status" value="1"/>
</dbReference>
<evidence type="ECO:0000256" key="6">
    <source>
        <dbReference type="ARBA" id="ARBA00023163"/>
    </source>
</evidence>
<dbReference type="Pfam" id="PF07716">
    <property type="entry name" value="bZIP_2"/>
    <property type="match status" value="1"/>
</dbReference>
<sequence>MSADTSATSKISGSSLFDASAFESFGLHGCGHSMIGATPAEQHEALQHGRVSGSASSVSSSSSVLLGELVFDKFTSADSMGQQELLVKSEQETPPLFSGDANTVELSSHVVESFFESSSDSTPLLGLDGVDHSSNHKEWSSLFDDDIPVTIEDVAEAQSVMTSVEVDMNTGFLPTPVIENMDLSDDENILALSSSALAGAGGASAPKKGSVVSKKSSLKKRASSSSGSVKYDHLGVISYNRKQRAGSLTPVVPESDDPVALKRARNTEAARRSRARKLERMNQLEERVEELLQRNIQLEDEVGRLKELLKNQS</sequence>
<feature type="region of interest" description="Disordered" evidence="10">
    <location>
        <begin position="199"/>
        <end position="226"/>
    </location>
</feature>
<dbReference type="GO" id="GO:0061629">
    <property type="term" value="F:RNA polymerase II-specific DNA-binding transcription factor binding"/>
    <property type="evidence" value="ECO:0007669"/>
    <property type="project" value="EnsemblFungi"/>
</dbReference>
<dbReference type="Proteomes" id="UP000006790">
    <property type="component" value="Chromosome 4"/>
</dbReference>
<dbReference type="GO" id="GO:0000978">
    <property type="term" value="F:RNA polymerase II cis-regulatory region sequence-specific DNA binding"/>
    <property type="evidence" value="ECO:0007669"/>
    <property type="project" value="EnsemblFungi"/>
</dbReference>
<dbReference type="KEGG" id="erc:Ecym_4497"/>
<dbReference type="GO" id="GO:0005634">
    <property type="term" value="C:nucleus"/>
    <property type="evidence" value="ECO:0007669"/>
    <property type="project" value="UniProtKB-SubCell"/>
</dbReference>
<evidence type="ECO:0000256" key="3">
    <source>
        <dbReference type="ARBA" id="ARBA00023015"/>
    </source>
</evidence>
<dbReference type="FunFam" id="3.30.160.60:FF:001491">
    <property type="entry name" value="Cross-pathway control protein A"/>
    <property type="match status" value="1"/>
</dbReference>
<keyword evidence="7" id="KW-0539">Nucleus</keyword>
<evidence type="ECO:0000256" key="10">
    <source>
        <dbReference type="SAM" id="MobiDB-lite"/>
    </source>
</evidence>
<dbReference type="GeneID" id="11471607"/>
<keyword evidence="13" id="KW-1185">Reference proteome</keyword>
<dbReference type="OMA" id="PMFEYEN"/>
<dbReference type="InterPro" id="IPR050946">
    <property type="entry name" value="AP-1_TF_bZIP"/>
</dbReference>
<dbReference type="GO" id="GO:0034198">
    <property type="term" value="P:cellular response to amino acid starvation"/>
    <property type="evidence" value="ECO:0007669"/>
    <property type="project" value="EnsemblFungi"/>
</dbReference>
<dbReference type="PROSITE" id="PS00036">
    <property type="entry name" value="BZIP_BASIC"/>
    <property type="match status" value="1"/>
</dbReference>
<keyword evidence="2" id="KW-0028">Amino-acid biosynthesis</keyword>
<evidence type="ECO:0000256" key="5">
    <source>
        <dbReference type="ARBA" id="ARBA00023159"/>
    </source>
</evidence>
<dbReference type="Gene3D" id="3.30.160.60">
    <property type="entry name" value="Classic Zinc Finger"/>
    <property type="match status" value="1"/>
</dbReference>
<dbReference type="CDD" id="cd12192">
    <property type="entry name" value="GCN4_cent"/>
    <property type="match status" value="1"/>
</dbReference>
<dbReference type="GO" id="GO:0001080">
    <property type="term" value="P:nitrogen catabolite activation of transcription from RNA polymerase II promoter"/>
    <property type="evidence" value="ECO:0007669"/>
    <property type="project" value="TreeGrafter"/>
</dbReference>
<dbReference type="SMART" id="SM00338">
    <property type="entry name" value="BRLZ"/>
    <property type="match status" value="1"/>
</dbReference>
<evidence type="ECO:0000256" key="7">
    <source>
        <dbReference type="ARBA" id="ARBA00023242"/>
    </source>
</evidence>
<dbReference type="CDD" id="cd12193">
    <property type="entry name" value="bZIP_GCN4"/>
    <property type="match status" value="1"/>
</dbReference>
<comment type="subcellular location">
    <subcellularLocation>
        <location evidence="1">Nucleus</location>
    </subcellularLocation>
</comment>
<dbReference type="GO" id="GO:0035556">
    <property type="term" value="P:intracellular signal transduction"/>
    <property type="evidence" value="ECO:0007669"/>
    <property type="project" value="EnsemblFungi"/>
</dbReference>
<dbReference type="HOGENOM" id="CLU_068501_1_0_1"/>
<dbReference type="InParanoid" id="G8JU33"/>
<feature type="coiled-coil region" evidence="9">
    <location>
        <begin position="267"/>
        <end position="308"/>
    </location>
</feature>
<protein>
    <recommendedName>
        <fullName evidence="11">BZIP domain-containing protein</fullName>
    </recommendedName>
</protein>
<dbReference type="eggNOG" id="KOG0837">
    <property type="taxonomic scope" value="Eukaryota"/>
</dbReference>
<accession>G8JU33</accession>
<dbReference type="RefSeq" id="XP_003646353.1">
    <property type="nucleotide sequence ID" value="XM_003646305.1"/>
</dbReference>
<dbReference type="STRING" id="931890.G8JU33"/>
<keyword evidence="6" id="KW-0804">Transcription</keyword>
<gene>
    <name evidence="12" type="ordered locus">Ecym_4497</name>
</gene>
<dbReference type="InterPro" id="IPR046347">
    <property type="entry name" value="bZIP_sf"/>
</dbReference>
<evidence type="ECO:0000256" key="9">
    <source>
        <dbReference type="SAM" id="Coils"/>
    </source>
</evidence>
<name>G8JU33_ERECY</name>
<dbReference type="GO" id="GO:0008652">
    <property type="term" value="P:amino acid biosynthetic process"/>
    <property type="evidence" value="ECO:0007669"/>
    <property type="project" value="UniProtKB-KW"/>
</dbReference>
<evidence type="ECO:0000313" key="12">
    <source>
        <dbReference type="EMBL" id="AET39536.1"/>
    </source>
</evidence>
<dbReference type="GO" id="GO:0042802">
    <property type="term" value="F:identical protein binding"/>
    <property type="evidence" value="ECO:0007669"/>
    <property type="project" value="EnsemblFungi"/>
</dbReference>
<dbReference type="PANTHER" id="PTHR11462">
    <property type="entry name" value="JUN TRANSCRIPTION FACTOR-RELATED"/>
    <property type="match status" value="1"/>
</dbReference>
<evidence type="ECO:0000256" key="2">
    <source>
        <dbReference type="ARBA" id="ARBA00022605"/>
    </source>
</evidence>
<dbReference type="GO" id="GO:0010688">
    <property type="term" value="P:negative regulation of ribosomal protein gene transcription by RNA polymerase II"/>
    <property type="evidence" value="ECO:0007669"/>
    <property type="project" value="EnsemblFungi"/>
</dbReference>
<keyword evidence="5" id="KW-0010">Activator</keyword>
<dbReference type="EMBL" id="CP002500">
    <property type="protein sequence ID" value="AET39536.1"/>
    <property type="molecule type" value="Genomic_DNA"/>
</dbReference>
<dbReference type="PANTHER" id="PTHR11462:SF35">
    <property type="entry name" value="TRANSCRIPTION FACTOR JRA"/>
    <property type="match status" value="1"/>
</dbReference>
<dbReference type="GO" id="GO:0003682">
    <property type="term" value="F:chromatin binding"/>
    <property type="evidence" value="ECO:0007669"/>
    <property type="project" value="EnsemblFungi"/>
</dbReference>
<evidence type="ECO:0000259" key="11">
    <source>
        <dbReference type="PROSITE" id="PS50217"/>
    </source>
</evidence>
<comment type="similarity">
    <text evidence="8">Belongs to the bZIP family. GCN4 subfamily.</text>
</comment>
<dbReference type="FunCoup" id="G8JU33">
    <property type="interactions" value="3796"/>
</dbReference>
<feature type="domain" description="BZIP" evidence="11">
    <location>
        <begin position="256"/>
        <end position="307"/>
    </location>
</feature>
<dbReference type="GO" id="GO:1990139">
    <property type="term" value="P:protein localization to nuclear periphery"/>
    <property type="evidence" value="ECO:0007669"/>
    <property type="project" value="EnsemblFungi"/>
</dbReference>
<dbReference type="OrthoDB" id="5419235at2759"/>
<evidence type="ECO:0000256" key="8">
    <source>
        <dbReference type="ARBA" id="ARBA00061302"/>
    </source>
</evidence>
<evidence type="ECO:0000256" key="1">
    <source>
        <dbReference type="ARBA" id="ARBA00004123"/>
    </source>
</evidence>
<dbReference type="GO" id="GO:0001228">
    <property type="term" value="F:DNA-binding transcription activator activity, RNA polymerase II-specific"/>
    <property type="evidence" value="ECO:0007669"/>
    <property type="project" value="EnsemblFungi"/>
</dbReference>
<dbReference type="GO" id="GO:0045899">
    <property type="term" value="P:positive regulation of RNA polymerase II transcription preinitiation complex assembly"/>
    <property type="evidence" value="ECO:0007669"/>
    <property type="project" value="EnsemblFungi"/>
</dbReference>
<dbReference type="GO" id="GO:0036033">
    <property type="term" value="F:mediator complex binding"/>
    <property type="evidence" value="ECO:0007669"/>
    <property type="project" value="EnsemblFungi"/>
</dbReference>
<keyword evidence="9" id="KW-0175">Coiled coil</keyword>
<feature type="compositionally biased region" description="Low complexity" evidence="10">
    <location>
        <begin position="199"/>
        <end position="215"/>
    </location>
</feature>
<keyword evidence="3" id="KW-0805">Transcription regulation</keyword>
<evidence type="ECO:0000256" key="4">
    <source>
        <dbReference type="ARBA" id="ARBA00023125"/>
    </source>
</evidence>
<evidence type="ECO:0000313" key="13">
    <source>
        <dbReference type="Proteomes" id="UP000006790"/>
    </source>
</evidence>
<organism evidence="12 13">
    <name type="scientific">Eremothecium cymbalariae (strain CBS 270.75 / DBVPG 7215 / KCTC 17166 / NRRL Y-17582)</name>
    <name type="common">Yeast</name>
    <dbReference type="NCBI Taxonomy" id="931890"/>
    <lineage>
        <taxon>Eukaryota</taxon>
        <taxon>Fungi</taxon>
        <taxon>Dikarya</taxon>
        <taxon>Ascomycota</taxon>
        <taxon>Saccharomycotina</taxon>
        <taxon>Saccharomycetes</taxon>
        <taxon>Saccharomycetales</taxon>
        <taxon>Saccharomycetaceae</taxon>
        <taxon>Eremothecium</taxon>
    </lineage>
</organism>
<dbReference type="InterPro" id="IPR004827">
    <property type="entry name" value="bZIP"/>
</dbReference>
<dbReference type="GO" id="GO:0005667">
    <property type="term" value="C:transcription regulator complex"/>
    <property type="evidence" value="ECO:0007669"/>
    <property type="project" value="TreeGrafter"/>
</dbReference>
<reference evidence="13" key="1">
    <citation type="journal article" date="2012" name="G3 (Bethesda)">
        <title>Pichia sorbitophila, an interspecies yeast hybrid reveals early steps of genome resolution following polyploidization.</title>
        <authorList>
            <person name="Leh Louis V."/>
            <person name="Despons L."/>
            <person name="Friedrich A."/>
            <person name="Martin T."/>
            <person name="Durrens P."/>
            <person name="Casaregola S."/>
            <person name="Neuveglise C."/>
            <person name="Fairhead C."/>
            <person name="Marck C."/>
            <person name="Cruz J.A."/>
            <person name="Straub M.L."/>
            <person name="Kugler V."/>
            <person name="Sacerdot C."/>
            <person name="Uzunov Z."/>
            <person name="Thierry A."/>
            <person name="Weiss S."/>
            <person name="Bleykasten C."/>
            <person name="De Montigny J."/>
            <person name="Jacques N."/>
            <person name="Jung P."/>
            <person name="Lemaire M."/>
            <person name="Mallet S."/>
            <person name="Morel G."/>
            <person name="Richard G.F."/>
            <person name="Sarkar A."/>
            <person name="Savel G."/>
            <person name="Schacherer J."/>
            <person name="Seret M.L."/>
            <person name="Talla E."/>
            <person name="Samson G."/>
            <person name="Jubin C."/>
            <person name="Poulain J."/>
            <person name="Vacherie B."/>
            <person name="Barbe V."/>
            <person name="Pelletier E."/>
            <person name="Sherman D.J."/>
            <person name="Westhof E."/>
            <person name="Weissenbach J."/>
            <person name="Baret P.V."/>
            <person name="Wincker P."/>
            <person name="Gaillardin C."/>
            <person name="Dujon B."/>
            <person name="Souciet J.L."/>
        </authorList>
    </citation>
    <scope>NUCLEOTIDE SEQUENCE [LARGE SCALE GENOMIC DNA]</scope>
    <source>
        <strain evidence="13">CBS 270.75 / DBVPG 7215 / KCTC 17166 / NRRL Y-17582</strain>
    </source>
</reference>
<dbReference type="AlphaFoldDB" id="G8JU33"/>
<dbReference type="PROSITE" id="PS50217">
    <property type="entry name" value="BZIP"/>
    <property type="match status" value="1"/>
</dbReference>